<organism evidence="3 4">
    <name type="scientific">Mikania micrantha</name>
    <name type="common">bitter vine</name>
    <dbReference type="NCBI Taxonomy" id="192012"/>
    <lineage>
        <taxon>Eukaryota</taxon>
        <taxon>Viridiplantae</taxon>
        <taxon>Streptophyta</taxon>
        <taxon>Embryophyta</taxon>
        <taxon>Tracheophyta</taxon>
        <taxon>Spermatophyta</taxon>
        <taxon>Magnoliopsida</taxon>
        <taxon>eudicotyledons</taxon>
        <taxon>Gunneridae</taxon>
        <taxon>Pentapetalae</taxon>
        <taxon>asterids</taxon>
        <taxon>campanulids</taxon>
        <taxon>Asterales</taxon>
        <taxon>Asteraceae</taxon>
        <taxon>Asteroideae</taxon>
        <taxon>Heliantheae alliance</taxon>
        <taxon>Eupatorieae</taxon>
        <taxon>Mikania</taxon>
    </lineage>
</organism>
<evidence type="ECO:0000313" key="3">
    <source>
        <dbReference type="EMBL" id="KAD6120122.1"/>
    </source>
</evidence>
<gene>
    <name evidence="2" type="ORF">E3N88_11296</name>
    <name evidence="3" type="ORF">E3N88_11393</name>
</gene>
<dbReference type="InterPro" id="IPR015333">
    <property type="entry name" value="Pollen_allergen_ole-e-6"/>
</dbReference>
<evidence type="ECO:0000313" key="2">
    <source>
        <dbReference type="EMBL" id="KAD6120025.1"/>
    </source>
</evidence>
<reference evidence="3 4" key="1">
    <citation type="submission" date="2019-05" db="EMBL/GenBank/DDBJ databases">
        <title>Mikania micrantha, genome provides insights into the molecular mechanism of rapid growth.</title>
        <authorList>
            <person name="Liu B."/>
        </authorList>
    </citation>
    <scope>NUCLEOTIDE SEQUENCE [LARGE SCALE GENOMIC DNA]</scope>
    <source>
        <strain evidence="3">NLD-2019</strain>
        <tissue evidence="3">Leaf</tissue>
    </source>
</reference>
<accession>A0A5N6PF72</accession>
<name>A0A5N6PF72_9ASTR</name>
<dbReference type="Gene3D" id="1.10.287.720">
    <property type="entry name" value="Pollen allergen ole e 6"/>
    <property type="match status" value="1"/>
</dbReference>
<dbReference type="Proteomes" id="UP000326396">
    <property type="component" value="Linkage Group LG13"/>
</dbReference>
<feature type="signal peptide" evidence="1">
    <location>
        <begin position="1"/>
        <end position="22"/>
    </location>
</feature>
<proteinExistence type="predicted"/>
<dbReference type="InterPro" id="IPR036466">
    <property type="entry name" value="Pollen_allergen_ole-e-6_sf"/>
</dbReference>
<sequence>MASRKIVACLLSLMVILVVARATDNEDRDNRPEPADYADCEKNCVDEGNASSFCTLKCEKEFHMKGNIAGTDMSTRMKPVDTCDDTCFPISSIRHLS</sequence>
<keyword evidence="4" id="KW-1185">Reference proteome</keyword>
<comment type="caution">
    <text evidence="3">The sequence shown here is derived from an EMBL/GenBank/DDBJ whole genome shotgun (WGS) entry which is preliminary data.</text>
</comment>
<protein>
    <submittedName>
        <fullName evidence="3">Uncharacterized protein</fullName>
    </submittedName>
</protein>
<feature type="chain" id="PRO_5036148363" evidence="1">
    <location>
        <begin position="23"/>
        <end position="97"/>
    </location>
</feature>
<evidence type="ECO:0000256" key="1">
    <source>
        <dbReference type="SAM" id="SignalP"/>
    </source>
</evidence>
<dbReference type="OrthoDB" id="1678694at2759"/>
<keyword evidence="1" id="KW-0732">Signal</keyword>
<evidence type="ECO:0000313" key="4">
    <source>
        <dbReference type="Proteomes" id="UP000326396"/>
    </source>
</evidence>
<dbReference type="Pfam" id="PF09253">
    <property type="entry name" value="Ole_e_6"/>
    <property type="match status" value="1"/>
</dbReference>
<dbReference type="SUPFAM" id="SSF111388">
    <property type="entry name" value="Pollen allergen ole e 6"/>
    <property type="match status" value="1"/>
</dbReference>
<dbReference type="AlphaFoldDB" id="A0A5N6PF72"/>
<dbReference type="EMBL" id="SZYD01000005">
    <property type="protein sequence ID" value="KAD6120025.1"/>
    <property type="molecule type" value="Genomic_DNA"/>
</dbReference>
<dbReference type="EMBL" id="SZYD01000005">
    <property type="protein sequence ID" value="KAD6120122.1"/>
    <property type="molecule type" value="Genomic_DNA"/>
</dbReference>